<protein>
    <submittedName>
        <fullName evidence="3">Xaa-Pro aminopeptidase</fullName>
    </submittedName>
</protein>
<dbReference type="OrthoDB" id="9806388at2"/>
<dbReference type="InterPro" id="IPR029149">
    <property type="entry name" value="Creatin/AminoP/Spt16_N"/>
</dbReference>
<evidence type="ECO:0000313" key="3">
    <source>
        <dbReference type="EMBL" id="TCK72653.1"/>
    </source>
</evidence>
<dbReference type="Gene3D" id="3.90.230.10">
    <property type="entry name" value="Creatinase/methionine aminopeptidase superfamily"/>
    <property type="match status" value="1"/>
</dbReference>
<keyword evidence="3" id="KW-0031">Aminopeptidase</keyword>
<sequence length="385" mass="42609">MSEVSQELIRSAMAGKGLDALVCALPMHVLMLTGYWPIMANSIAIFTAKEVELIVPADEVENARAYTSIPLHAFEPAALDRLVNPVHAVTEPLIARLRALGLEHARIGHESEQFLQPASYLTMNLYNSALAQCIEKVFPEVKLQSADRMLEELKARKTERTLARLRRGCEVAKHAFLNGVKAIEPGYTERIVASLFELEHSRSCKGQPFDRVESFFFCMSGPNSGQADSAYARTRHRLIDSGDLVMVHCNCSYDGWWTDITRTFVAGAIRPEYQKMRDAIARARDAALAAIRPGATGREVDRAARQVLERAGYGPNFTHGAGHGVGYAAANPDGRPRIHPCSDDVLEEGMTFNLEPAIYFKGRYGMRHCDMVAITARGAELLTDF</sequence>
<dbReference type="Pfam" id="PF00557">
    <property type="entry name" value="Peptidase_M24"/>
    <property type="match status" value="1"/>
</dbReference>
<dbReference type="InterPro" id="IPR000994">
    <property type="entry name" value="Pept_M24"/>
</dbReference>
<dbReference type="EMBL" id="SMGK01000003">
    <property type="protein sequence ID" value="TCK72653.1"/>
    <property type="molecule type" value="Genomic_DNA"/>
</dbReference>
<dbReference type="RefSeq" id="WP_131996288.1">
    <property type="nucleotide sequence ID" value="NZ_SMGK01000003.1"/>
</dbReference>
<dbReference type="InterPro" id="IPR050659">
    <property type="entry name" value="Peptidase_M24B"/>
</dbReference>
<dbReference type="SUPFAM" id="SSF53092">
    <property type="entry name" value="Creatinase/prolidase N-terminal domain"/>
    <property type="match status" value="1"/>
</dbReference>
<feature type="domain" description="Creatinase N-terminal" evidence="2">
    <location>
        <begin position="9"/>
        <end position="152"/>
    </location>
</feature>
<dbReference type="InterPro" id="IPR036005">
    <property type="entry name" value="Creatinase/aminopeptidase-like"/>
</dbReference>
<keyword evidence="4" id="KW-1185">Reference proteome</keyword>
<dbReference type="InterPro" id="IPR000587">
    <property type="entry name" value="Creatinase_N"/>
</dbReference>
<feature type="domain" description="Peptidase M24" evidence="1">
    <location>
        <begin position="164"/>
        <end position="376"/>
    </location>
</feature>
<keyword evidence="3" id="KW-0378">Hydrolase</keyword>
<dbReference type="Gene3D" id="3.40.350.10">
    <property type="entry name" value="Creatinase/prolidase N-terminal domain"/>
    <property type="match status" value="1"/>
</dbReference>
<name>A0A4R1L6J5_9BACT</name>
<reference evidence="3 4" key="1">
    <citation type="submission" date="2019-03" db="EMBL/GenBank/DDBJ databases">
        <title>Genomic Encyclopedia of Type Strains, Phase IV (KMG-IV): sequencing the most valuable type-strain genomes for metagenomic binning, comparative biology and taxonomic classification.</title>
        <authorList>
            <person name="Goeker M."/>
        </authorList>
    </citation>
    <scope>NUCLEOTIDE SEQUENCE [LARGE SCALE GENOMIC DNA]</scope>
    <source>
        <strain evidence="3 4">DSM 103428</strain>
    </source>
</reference>
<comment type="caution">
    <text evidence="3">The sequence shown here is derived from an EMBL/GenBank/DDBJ whole genome shotgun (WGS) entry which is preliminary data.</text>
</comment>
<dbReference type="SUPFAM" id="SSF55920">
    <property type="entry name" value="Creatinase/aminopeptidase"/>
    <property type="match status" value="1"/>
</dbReference>
<accession>A0A4R1L6J5</accession>
<dbReference type="PANTHER" id="PTHR46112:SF2">
    <property type="entry name" value="XAA-PRO AMINOPEPTIDASE P-RELATED"/>
    <property type="match status" value="1"/>
</dbReference>
<evidence type="ECO:0000313" key="4">
    <source>
        <dbReference type="Proteomes" id="UP000295210"/>
    </source>
</evidence>
<dbReference type="GO" id="GO:0004177">
    <property type="term" value="F:aminopeptidase activity"/>
    <property type="evidence" value="ECO:0007669"/>
    <property type="project" value="UniProtKB-KW"/>
</dbReference>
<dbReference type="AlphaFoldDB" id="A0A4R1L6J5"/>
<dbReference type="PANTHER" id="PTHR46112">
    <property type="entry name" value="AMINOPEPTIDASE"/>
    <property type="match status" value="1"/>
</dbReference>
<evidence type="ECO:0000259" key="2">
    <source>
        <dbReference type="Pfam" id="PF01321"/>
    </source>
</evidence>
<proteinExistence type="predicted"/>
<organism evidence="3 4">
    <name type="scientific">Acidipila rosea</name>
    <dbReference type="NCBI Taxonomy" id="768535"/>
    <lineage>
        <taxon>Bacteria</taxon>
        <taxon>Pseudomonadati</taxon>
        <taxon>Acidobacteriota</taxon>
        <taxon>Terriglobia</taxon>
        <taxon>Terriglobales</taxon>
        <taxon>Acidobacteriaceae</taxon>
        <taxon>Acidipila</taxon>
    </lineage>
</organism>
<keyword evidence="3" id="KW-0645">Protease</keyword>
<dbReference type="Pfam" id="PF01321">
    <property type="entry name" value="Creatinase_N"/>
    <property type="match status" value="1"/>
</dbReference>
<evidence type="ECO:0000259" key="1">
    <source>
        <dbReference type="Pfam" id="PF00557"/>
    </source>
</evidence>
<dbReference type="Proteomes" id="UP000295210">
    <property type="component" value="Unassembled WGS sequence"/>
</dbReference>
<gene>
    <name evidence="3" type="ORF">C7378_2239</name>
</gene>